<keyword evidence="1" id="KW-0472">Membrane</keyword>
<reference evidence="2 3" key="1">
    <citation type="submission" date="2021-07" db="EMBL/GenBank/DDBJ databases">
        <authorList>
            <consortium name="Genoscope - CEA"/>
            <person name="William W."/>
        </authorList>
    </citation>
    <scope>NUCLEOTIDE SEQUENCE [LARGE SCALE GENOMIC DNA]</scope>
</reference>
<accession>A0A8D9GNR2</accession>
<feature type="transmembrane region" description="Helical" evidence="1">
    <location>
        <begin position="27"/>
        <end position="46"/>
    </location>
</feature>
<organism evidence="2 3">
    <name type="scientific">Brassica campestris</name>
    <name type="common">Field mustard</name>
    <dbReference type="NCBI Taxonomy" id="3711"/>
    <lineage>
        <taxon>Eukaryota</taxon>
        <taxon>Viridiplantae</taxon>
        <taxon>Streptophyta</taxon>
        <taxon>Embryophyta</taxon>
        <taxon>Tracheophyta</taxon>
        <taxon>Spermatophyta</taxon>
        <taxon>Magnoliopsida</taxon>
        <taxon>eudicotyledons</taxon>
        <taxon>Gunneridae</taxon>
        <taxon>Pentapetalae</taxon>
        <taxon>rosids</taxon>
        <taxon>malvids</taxon>
        <taxon>Brassicales</taxon>
        <taxon>Brassicaceae</taxon>
        <taxon>Brassiceae</taxon>
        <taxon>Brassica</taxon>
    </lineage>
</organism>
<name>A0A8D9GNR2_BRACM</name>
<keyword evidence="1" id="KW-0812">Transmembrane</keyword>
<dbReference type="Gramene" id="A03p51190.2_BraZ1">
    <property type="protein sequence ID" value="A03p51190.2_BraZ1.CDS.1"/>
    <property type="gene ID" value="A03g51190.2_BraZ1"/>
</dbReference>
<keyword evidence="1" id="KW-1133">Transmembrane helix</keyword>
<dbReference type="EMBL" id="LS974619">
    <property type="protein sequence ID" value="CAG7883776.1"/>
    <property type="molecule type" value="Genomic_DNA"/>
</dbReference>
<protein>
    <submittedName>
        <fullName evidence="2">Uncharacterized protein</fullName>
    </submittedName>
</protein>
<dbReference type="Proteomes" id="UP000694005">
    <property type="component" value="Chromosome A03"/>
</dbReference>
<evidence type="ECO:0000313" key="3">
    <source>
        <dbReference type="Proteomes" id="UP000694005"/>
    </source>
</evidence>
<evidence type="ECO:0000256" key="1">
    <source>
        <dbReference type="SAM" id="Phobius"/>
    </source>
</evidence>
<sequence length="63" mass="7352">MNYEHIFNLYRRISHPTFIYRNLLHNILYVCVLLWSCLAPCMPQVYTDLVTKSMASGVQSSQA</sequence>
<evidence type="ECO:0000313" key="2">
    <source>
        <dbReference type="EMBL" id="CAG7883776.1"/>
    </source>
</evidence>
<dbReference type="AlphaFoldDB" id="A0A8D9GNR2"/>
<proteinExistence type="predicted"/>
<gene>
    <name evidence="2" type="ORF">BRAPAZ1V2_A03P51190.2</name>
</gene>